<dbReference type="RefSeq" id="WP_190291248.1">
    <property type="nucleotide sequence ID" value="NZ_JABFCZ010000009.1"/>
</dbReference>
<dbReference type="InterPro" id="IPR001412">
    <property type="entry name" value="aa-tRNA-synth_I_CS"/>
</dbReference>
<dbReference type="GO" id="GO:0005829">
    <property type="term" value="C:cytosol"/>
    <property type="evidence" value="ECO:0007669"/>
    <property type="project" value="TreeGrafter"/>
</dbReference>
<evidence type="ECO:0000256" key="8">
    <source>
        <dbReference type="HAMAP-Rule" id="MF_00140"/>
    </source>
</evidence>
<dbReference type="InterPro" id="IPR014729">
    <property type="entry name" value="Rossmann-like_a/b/a_fold"/>
</dbReference>
<dbReference type="HAMAP" id="MF_00140_B">
    <property type="entry name" value="Trp_tRNA_synth_B"/>
    <property type="match status" value="1"/>
</dbReference>
<feature type="short sequence motif" description="'HIGH' region" evidence="8">
    <location>
        <begin position="14"/>
        <end position="22"/>
    </location>
</feature>
<reference evidence="10" key="1">
    <citation type="submission" date="2020-05" db="EMBL/GenBank/DDBJ databases">
        <title>Identification of trans-AT polyketide cluster in two marine bacteria, producers of a novel glutaramide-containing polyketide sesbanimide D and analogs.</title>
        <authorList>
            <person name="Kacar D."/>
            <person name="Rodriguez P."/>
            <person name="Canedo L."/>
            <person name="Gonzalez E."/>
            <person name="Galan B."/>
            <person name="De La Calle F."/>
            <person name="Garcia J.L."/>
        </authorList>
    </citation>
    <scope>NUCLEOTIDE SEQUENCE</scope>
    <source>
        <strain evidence="10">PHM038</strain>
    </source>
</reference>
<evidence type="ECO:0000256" key="3">
    <source>
        <dbReference type="ARBA" id="ARBA00022741"/>
    </source>
</evidence>
<keyword evidence="3 8" id="KW-0547">Nucleotide-binding</keyword>
<dbReference type="InterPro" id="IPR002306">
    <property type="entry name" value="Trp-tRNA-ligase"/>
</dbReference>
<keyword evidence="8" id="KW-0963">Cytoplasm</keyword>
<evidence type="ECO:0000256" key="1">
    <source>
        <dbReference type="ARBA" id="ARBA00005594"/>
    </source>
</evidence>
<name>A0A926NUB4_9HYPH</name>
<feature type="binding site" evidence="8">
    <location>
        <begin position="220"/>
        <end position="224"/>
    </location>
    <ligand>
        <name>ATP</name>
        <dbReference type="ChEBI" id="CHEBI:30616"/>
    </ligand>
</feature>
<protein>
    <recommendedName>
        <fullName evidence="8">Tryptophan--tRNA ligase</fullName>
        <ecNumber evidence="8">6.1.1.2</ecNumber>
    </recommendedName>
    <alternativeName>
        <fullName evidence="8">Tryptophanyl-tRNA synthetase</fullName>
        <shortName evidence="8">TrpRS</shortName>
    </alternativeName>
</protein>
<evidence type="ECO:0000256" key="9">
    <source>
        <dbReference type="RuleBase" id="RU363036"/>
    </source>
</evidence>
<feature type="short sequence motif" description="'KMSKS' region" evidence="8">
    <location>
        <begin position="220"/>
        <end position="224"/>
    </location>
</feature>
<dbReference type="Gene3D" id="1.10.240.10">
    <property type="entry name" value="Tyrosyl-Transfer RNA Synthetase"/>
    <property type="match status" value="1"/>
</dbReference>
<comment type="catalytic activity">
    <reaction evidence="7 8">
        <text>tRNA(Trp) + L-tryptophan + ATP = L-tryptophyl-tRNA(Trp) + AMP + diphosphate + H(+)</text>
        <dbReference type="Rhea" id="RHEA:24080"/>
        <dbReference type="Rhea" id="RHEA-COMP:9671"/>
        <dbReference type="Rhea" id="RHEA-COMP:9705"/>
        <dbReference type="ChEBI" id="CHEBI:15378"/>
        <dbReference type="ChEBI" id="CHEBI:30616"/>
        <dbReference type="ChEBI" id="CHEBI:33019"/>
        <dbReference type="ChEBI" id="CHEBI:57912"/>
        <dbReference type="ChEBI" id="CHEBI:78442"/>
        <dbReference type="ChEBI" id="CHEBI:78535"/>
        <dbReference type="ChEBI" id="CHEBI:456215"/>
        <dbReference type="EC" id="6.1.1.2"/>
    </reaction>
</comment>
<dbReference type="PANTHER" id="PTHR43766">
    <property type="entry name" value="TRYPTOPHAN--TRNA LIGASE, MITOCHONDRIAL"/>
    <property type="match status" value="1"/>
</dbReference>
<dbReference type="GO" id="GO:0005524">
    <property type="term" value="F:ATP binding"/>
    <property type="evidence" value="ECO:0007669"/>
    <property type="project" value="UniProtKB-UniRule"/>
</dbReference>
<evidence type="ECO:0000313" key="11">
    <source>
        <dbReference type="Proteomes" id="UP000598467"/>
    </source>
</evidence>
<feature type="binding site" evidence="8">
    <location>
        <begin position="13"/>
        <end position="15"/>
    </location>
    <ligand>
        <name>ATP</name>
        <dbReference type="ChEBI" id="CHEBI:30616"/>
    </ligand>
</feature>
<dbReference type="Pfam" id="PF00579">
    <property type="entry name" value="tRNA-synt_1b"/>
    <property type="match status" value="1"/>
</dbReference>
<dbReference type="GO" id="GO:0006436">
    <property type="term" value="P:tryptophanyl-tRNA aminoacylation"/>
    <property type="evidence" value="ECO:0007669"/>
    <property type="project" value="UniProtKB-UniRule"/>
</dbReference>
<keyword evidence="4 8" id="KW-0067">ATP-binding</keyword>
<dbReference type="SUPFAM" id="SSF52374">
    <property type="entry name" value="Nucleotidylyl transferase"/>
    <property type="match status" value="1"/>
</dbReference>
<keyword evidence="6 8" id="KW-0030">Aminoacyl-tRNA synthetase</keyword>
<dbReference type="InterPro" id="IPR002305">
    <property type="entry name" value="aa-tRNA-synth_Ic"/>
</dbReference>
<dbReference type="PANTHER" id="PTHR43766:SF1">
    <property type="entry name" value="TRYPTOPHAN--TRNA LIGASE, MITOCHONDRIAL"/>
    <property type="match status" value="1"/>
</dbReference>
<keyword evidence="2 8" id="KW-0436">Ligase</keyword>
<comment type="function">
    <text evidence="8">Catalyzes the attachment of tryptophan to tRNA(Trp).</text>
</comment>
<feature type="binding site" evidence="8">
    <location>
        <position position="138"/>
    </location>
    <ligand>
        <name>L-tryptophan</name>
        <dbReference type="ChEBI" id="CHEBI:57912"/>
    </ligand>
</feature>
<gene>
    <name evidence="8 10" type="primary">trpS</name>
    <name evidence="10" type="ORF">HK439_09965</name>
</gene>
<feature type="binding site" evidence="8">
    <location>
        <begin position="21"/>
        <end position="22"/>
    </location>
    <ligand>
        <name>ATP</name>
        <dbReference type="ChEBI" id="CHEBI:30616"/>
    </ligand>
</feature>
<feature type="binding site" evidence="8">
    <location>
        <position position="211"/>
    </location>
    <ligand>
        <name>ATP</name>
        <dbReference type="ChEBI" id="CHEBI:30616"/>
    </ligand>
</feature>
<dbReference type="InterPro" id="IPR024109">
    <property type="entry name" value="Trp-tRNA-ligase_bac-type"/>
</dbReference>
<dbReference type="Proteomes" id="UP000598467">
    <property type="component" value="Unassembled WGS sequence"/>
</dbReference>
<dbReference type="CDD" id="cd00806">
    <property type="entry name" value="TrpRS_core"/>
    <property type="match status" value="1"/>
</dbReference>
<dbReference type="Gene3D" id="3.40.50.620">
    <property type="entry name" value="HUPs"/>
    <property type="match status" value="1"/>
</dbReference>
<dbReference type="EMBL" id="JABFCZ010000009">
    <property type="protein sequence ID" value="MBD1546589.1"/>
    <property type="molecule type" value="Genomic_DNA"/>
</dbReference>
<evidence type="ECO:0000313" key="10">
    <source>
        <dbReference type="EMBL" id="MBD1546589.1"/>
    </source>
</evidence>
<proteinExistence type="inferred from homology"/>
<comment type="caution">
    <text evidence="10">The sequence shown here is derived from an EMBL/GenBank/DDBJ whole genome shotgun (WGS) entry which is preliminary data.</text>
</comment>
<dbReference type="NCBIfam" id="TIGR00233">
    <property type="entry name" value="trpS"/>
    <property type="match status" value="1"/>
</dbReference>
<organism evidence="10 11">
    <name type="scientific">Roseibium aggregatum</name>
    <dbReference type="NCBI Taxonomy" id="187304"/>
    <lineage>
        <taxon>Bacteria</taxon>
        <taxon>Pseudomonadati</taxon>
        <taxon>Pseudomonadota</taxon>
        <taxon>Alphaproteobacteria</taxon>
        <taxon>Hyphomicrobiales</taxon>
        <taxon>Stappiaceae</taxon>
        <taxon>Roseibium</taxon>
    </lineage>
</organism>
<comment type="subunit">
    <text evidence="8">Homodimer.</text>
</comment>
<dbReference type="GO" id="GO:0004830">
    <property type="term" value="F:tryptophan-tRNA ligase activity"/>
    <property type="evidence" value="ECO:0007669"/>
    <property type="project" value="UniProtKB-UniRule"/>
</dbReference>
<accession>A0A926NUB4</accession>
<evidence type="ECO:0000256" key="5">
    <source>
        <dbReference type="ARBA" id="ARBA00022917"/>
    </source>
</evidence>
<dbReference type="PROSITE" id="PS00178">
    <property type="entry name" value="AA_TRNA_LIGASE_I"/>
    <property type="match status" value="1"/>
</dbReference>
<comment type="similarity">
    <text evidence="1 8 9">Belongs to the class-I aminoacyl-tRNA synthetase family.</text>
</comment>
<dbReference type="EC" id="6.1.1.2" evidence="8"/>
<keyword evidence="5 8" id="KW-0648">Protein biosynthesis</keyword>
<dbReference type="AlphaFoldDB" id="A0A926NUB4"/>
<comment type="subcellular location">
    <subcellularLocation>
        <location evidence="8">Cytoplasm</location>
    </subcellularLocation>
</comment>
<dbReference type="InterPro" id="IPR050203">
    <property type="entry name" value="Trp-tRNA_synthetase"/>
</dbReference>
<feature type="binding site" evidence="8">
    <location>
        <begin position="150"/>
        <end position="152"/>
    </location>
    <ligand>
        <name>ATP</name>
        <dbReference type="ChEBI" id="CHEBI:30616"/>
    </ligand>
</feature>
<evidence type="ECO:0000256" key="7">
    <source>
        <dbReference type="ARBA" id="ARBA00049929"/>
    </source>
</evidence>
<evidence type="ECO:0000256" key="6">
    <source>
        <dbReference type="ARBA" id="ARBA00023146"/>
    </source>
</evidence>
<dbReference type="PRINTS" id="PR01039">
    <property type="entry name" value="TRNASYNTHTRP"/>
</dbReference>
<evidence type="ECO:0000256" key="4">
    <source>
        <dbReference type="ARBA" id="ARBA00022840"/>
    </source>
</evidence>
<sequence length="359" mass="39299">MTAFQPRVFSGVQPTGNLHLGNYLGAVSRWVPLQDQMETIFCVVDLHAITASFPEQGELQSATREVTAAYMAAGIDPKKSIIFNQSQVRAHAELAWIFNCVARMGWLSRMTQFKEKAGKNRENASVGLFAYPNLMAADILAYRATHVPVGDDQKQHLELTRDIAQKFNNDFADRIKELGVGVPNPTPSPELPEELYFPITEPMITGPATRIMSLRDGTKKMSKSDPSDLSRINLTDDADSIAKKIRKAKTDPDALPSEIKGLEGRPEADNLVGIYAALAGHTKEEVLKDFGGEQFSAFKPALADLAVAKLAPLTKEMRRLTSDPAEIDRILKDGAEKAAAIADPILADVRKIIGFLDVA</sequence>
<evidence type="ECO:0000256" key="2">
    <source>
        <dbReference type="ARBA" id="ARBA00022598"/>
    </source>
</evidence>